<name>A0ABV5TIQ8_9ACTN</name>
<dbReference type="Gene3D" id="3.40.50.1110">
    <property type="entry name" value="SGNH hydrolase"/>
    <property type="match status" value="1"/>
</dbReference>
<feature type="domain" description="SGNH hydrolase-type esterase" evidence="2">
    <location>
        <begin position="8"/>
        <end position="179"/>
    </location>
</feature>
<feature type="region of interest" description="Disordered" evidence="1">
    <location>
        <begin position="228"/>
        <end position="260"/>
    </location>
</feature>
<evidence type="ECO:0000313" key="3">
    <source>
        <dbReference type="EMBL" id="MFB9678894.1"/>
    </source>
</evidence>
<evidence type="ECO:0000313" key="4">
    <source>
        <dbReference type="Proteomes" id="UP001589610"/>
    </source>
</evidence>
<dbReference type="SUPFAM" id="SSF52266">
    <property type="entry name" value="SGNH hydrolase"/>
    <property type="match status" value="1"/>
</dbReference>
<reference evidence="3 4" key="1">
    <citation type="submission" date="2024-09" db="EMBL/GenBank/DDBJ databases">
        <authorList>
            <person name="Sun Q."/>
            <person name="Mori K."/>
        </authorList>
    </citation>
    <scope>NUCLEOTIDE SEQUENCE [LARGE SCALE GENOMIC DNA]</scope>
    <source>
        <strain evidence="3 4">JCM 3028</strain>
    </source>
</reference>
<dbReference type="InterPro" id="IPR036514">
    <property type="entry name" value="SGNH_hydro_sf"/>
</dbReference>
<comment type="caution">
    <text evidence="3">The sequence shown here is derived from an EMBL/GenBank/DDBJ whole genome shotgun (WGS) entry which is preliminary data.</text>
</comment>
<dbReference type="InterPro" id="IPR053140">
    <property type="entry name" value="GDSL_Rv0518-like"/>
</dbReference>
<evidence type="ECO:0000259" key="2">
    <source>
        <dbReference type="Pfam" id="PF13472"/>
    </source>
</evidence>
<feature type="compositionally biased region" description="Pro residues" evidence="1">
    <location>
        <begin position="250"/>
        <end position="260"/>
    </location>
</feature>
<dbReference type="EC" id="3.1.-.-" evidence="3"/>
<gene>
    <name evidence="3" type="ORF">ACFFRH_25725</name>
</gene>
<evidence type="ECO:0000256" key="1">
    <source>
        <dbReference type="SAM" id="MobiDB-lite"/>
    </source>
</evidence>
<dbReference type="CDD" id="cd01832">
    <property type="entry name" value="SGNH_hydrolase_like_1"/>
    <property type="match status" value="1"/>
</dbReference>
<dbReference type="Pfam" id="PF13472">
    <property type="entry name" value="Lipase_GDSL_2"/>
    <property type="match status" value="1"/>
</dbReference>
<dbReference type="EMBL" id="JBHMBS010000013">
    <property type="protein sequence ID" value="MFB9678894.1"/>
    <property type="molecule type" value="Genomic_DNA"/>
</dbReference>
<dbReference type="Proteomes" id="UP001589610">
    <property type="component" value="Unassembled WGS sequence"/>
</dbReference>
<sequence>MTDFGFVALGDSFTEGVGDPLPDGTFRGWADLVAADLDAPGFGYANLAIRGRRFDDVVAQQVEVAIAMSPSLVSIAAGGNDALWRGFDLTTMRDRFDQVVARLRASGADVLLFTFPDLSVRLPLPHVLRPRIVAMNDLVTEVAERHGAYLVDLFGDRAFDDHGLWSSDRLHLNPLGHRRVADQVLAALGRAAAPAPPPPGPPVTRPPLLADLRWASAHLTPWLRRRLTGRSSGDGVLPKRPVLTGGFEPPSSPPPDLRPG</sequence>
<dbReference type="PANTHER" id="PTHR43784">
    <property type="entry name" value="GDSL-LIKE LIPASE/ACYLHYDROLASE, PUTATIVE (AFU_ORTHOLOGUE AFUA_2G00820)-RELATED"/>
    <property type="match status" value="1"/>
</dbReference>
<dbReference type="PANTHER" id="PTHR43784:SF2">
    <property type="entry name" value="GDSL-LIKE LIPASE_ACYLHYDROLASE, PUTATIVE (AFU_ORTHOLOGUE AFUA_2G00820)-RELATED"/>
    <property type="match status" value="1"/>
</dbReference>
<accession>A0ABV5TIQ8</accession>
<dbReference type="GO" id="GO:0016787">
    <property type="term" value="F:hydrolase activity"/>
    <property type="evidence" value="ECO:0007669"/>
    <property type="project" value="UniProtKB-KW"/>
</dbReference>
<keyword evidence="4" id="KW-1185">Reference proteome</keyword>
<dbReference type="InterPro" id="IPR013830">
    <property type="entry name" value="SGNH_hydro"/>
</dbReference>
<keyword evidence="3" id="KW-0378">Hydrolase</keyword>
<organism evidence="3 4">
    <name type="scientific">Streptosporangium vulgare</name>
    <dbReference type="NCBI Taxonomy" id="46190"/>
    <lineage>
        <taxon>Bacteria</taxon>
        <taxon>Bacillati</taxon>
        <taxon>Actinomycetota</taxon>
        <taxon>Actinomycetes</taxon>
        <taxon>Streptosporangiales</taxon>
        <taxon>Streptosporangiaceae</taxon>
        <taxon>Streptosporangium</taxon>
    </lineage>
</organism>
<protein>
    <submittedName>
        <fullName evidence="3">SGNH/GDSL hydrolase family protein</fullName>
        <ecNumber evidence="3">3.1.-.-</ecNumber>
    </submittedName>
</protein>
<proteinExistence type="predicted"/>
<dbReference type="RefSeq" id="WP_386160125.1">
    <property type="nucleotide sequence ID" value="NZ_JBHMBS010000013.1"/>
</dbReference>